<proteinExistence type="predicted"/>
<feature type="compositionally biased region" description="Basic and acidic residues" evidence="2">
    <location>
        <begin position="1"/>
        <end position="14"/>
    </location>
</feature>
<organism evidence="4 5">
    <name type="scientific">Amycolatopsis camponoti</name>
    <dbReference type="NCBI Taxonomy" id="2606593"/>
    <lineage>
        <taxon>Bacteria</taxon>
        <taxon>Bacillati</taxon>
        <taxon>Actinomycetota</taxon>
        <taxon>Actinomycetes</taxon>
        <taxon>Pseudonocardiales</taxon>
        <taxon>Pseudonocardiaceae</taxon>
        <taxon>Amycolatopsis</taxon>
    </lineage>
</organism>
<feature type="region of interest" description="Disordered" evidence="2">
    <location>
        <begin position="1"/>
        <end position="51"/>
    </location>
</feature>
<dbReference type="SMART" id="SM00421">
    <property type="entry name" value="HTH_LUXR"/>
    <property type="match status" value="1"/>
</dbReference>
<evidence type="ECO:0000256" key="2">
    <source>
        <dbReference type="SAM" id="MobiDB-lite"/>
    </source>
</evidence>
<accession>A0A6I8M2Z8</accession>
<dbReference type="InterPro" id="IPR016032">
    <property type="entry name" value="Sig_transdc_resp-reg_C-effctor"/>
</dbReference>
<dbReference type="PROSITE" id="PS00622">
    <property type="entry name" value="HTH_LUXR_1"/>
    <property type="match status" value="1"/>
</dbReference>
<dbReference type="GO" id="GO:0006355">
    <property type="term" value="P:regulation of DNA-templated transcription"/>
    <property type="evidence" value="ECO:0007669"/>
    <property type="project" value="InterPro"/>
</dbReference>
<reference evidence="4 5" key="1">
    <citation type="submission" date="2019-09" db="EMBL/GenBank/DDBJ databases">
        <authorList>
            <person name="Leyn A S."/>
        </authorList>
    </citation>
    <scope>NUCLEOTIDE SEQUENCE [LARGE SCALE GENOMIC DNA]</scope>
    <source>
        <strain evidence="4">AA231_1</strain>
    </source>
</reference>
<dbReference type="InterPro" id="IPR036388">
    <property type="entry name" value="WH-like_DNA-bd_sf"/>
</dbReference>
<dbReference type="EMBL" id="CABVGP010000004">
    <property type="protein sequence ID" value="VVJ24969.1"/>
    <property type="molecule type" value="Genomic_DNA"/>
</dbReference>
<dbReference type="PRINTS" id="PR00038">
    <property type="entry name" value="HTHLUXR"/>
</dbReference>
<sequence length="500" mass="53266">MPARDFRDLVRRGPVDVAEEAPHRGGQADGEELRRRRVNGEGVDRARRDADRRAGAEVVQLAVDVDRDAPVQHVEALRPRLGVRRDRRPAGRVDLEQLVGAAGVLGADLDGDPRVLRIEFRAFARRTEMGHAAEARNAPRAGPSRECGIPGTPGAAHTASMWEGRAQGVRRDIAALATAGLGVAELHAAAIELVERVVPTELTCWASLDPDTAVISSMTSGRARIPGEYEPLLATYEYDGAQPHTFAELAARPVPVARLSDLPRRDVERSGRLNEVWRPLGLRHELRVVFRVDGTSWGAAGLVRRGEFGDREVEFLTAIAPAVAAATRVAARTRDAGERADPAIVVAGPDGGQRAATGAAAAWRAELDAIAPGRFAVLLRAVVTGARAAATGTFRARVRDARGGWIVLHASRLVTGSADDETVVTIGRASGAELLSVRLAAYGLTARESEVCREVLAGRSTSDIAGRLGISAHTVQDHLKAVFGKVGVRSRGELTAELLA</sequence>
<dbReference type="InterPro" id="IPR039420">
    <property type="entry name" value="WalR-like"/>
</dbReference>
<dbReference type="CDD" id="cd06170">
    <property type="entry name" value="LuxR_C_like"/>
    <property type="match status" value="1"/>
</dbReference>
<evidence type="ECO:0000259" key="3">
    <source>
        <dbReference type="PROSITE" id="PS50043"/>
    </source>
</evidence>
<dbReference type="GO" id="GO:0003677">
    <property type="term" value="F:DNA binding"/>
    <property type="evidence" value="ECO:0007669"/>
    <property type="project" value="UniProtKB-KW"/>
</dbReference>
<keyword evidence="5" id="KW-1185">Reference proteome</keyword>
<dbReference type="SUPFAM" id="SSF46894">
    <property type="entry name" value="C-terminal effector domain of the bipartite response regulators"/>
    <property type="match status" value="1"/>
</dbReference>
<protein>
    <recommendedName>
        <fullName evidence="3">HTH luxR-type domain-containing protein</fullName>
    </recommendedName>
</protein>
<gene>
    <name evidence="4" type="ORF">AA23TX_09725</name>
</gene>
<evidence type="ECO:0000256" key="1">
    <source>
        <dbReference type="ARBA" id="ARBA00023125"/>
    </source>
</evidence>
<feature type="domain" description="HTH luxR-type" evidence="3">
    <location>
        <begin position="436"/>
        <end position="500"/>
    </location>
</feature>
<dbReference type="InterPro" id="IPR000792">
    <property type="entry name" value="Tscrpt_reg_LuxR_C"/>
</dbReference>
<feature type="compositionally biased region" description="Basic and acidic residues" evidence="2">
    <location>
        <begin position="31"/>
        <end position="51"/>
    </location>
</feature>
<keyword evidence="1" id="KW-0238">DNA-binding</keyword>
<dbReference type="Gene3D" id="1.10.10.10">
    <property type="entry name" value="Winged helix-like DNA-binding domain superfamily/Winged helix DNA-binding domain"/>
    <property type="match status" value="1"/>
</dbReference>
<dbReference type="PROSITE" id="PS50043">
    <property type="entry name" value="HTH_LUXR_2"/>
    <property type="match status" value="1"/>
</dbReference>
<name>A0A6I8M2Z8_9PSEU</name>
<dbReference type="Pfam" id="PF00196">
    <property type="entry name" value="GerE"/>
    <property type="match status" value="1"/>
</dbReference>
<evidence type="ECO:0000313" key="4">
    <source>
        <dbReference type="EMBL" id="VVJ24969.1"/>
    </source>
</evidence>
<dbReference type="PANTHER" id="PTHR43214">
    <property type="entry name" value="TWO-COMPONENT RESPONSE REGULATOR"/>
    <property type="match status" value="1"/>
</dbReference>
<dbReference type="AlphaFoldDB" id="A0A6I8M2Z8"/>
<dbReference type="Proteomes" id="UP000399805">
    <property type="component" value="Unassembled WGS sequence"/>
</dbReference>
<evidence type="ECO:0000313" key="5">
    <source>
        <dbReference type="Proteomes" id="UP000399805"/>
    </source>
</evidence>